<sequence>MQLAVDSGQVPEGYKQTEVGVIPEDWSVKTVADIAEVIRGASPRPKGDKRYYGGTIPRLMVEDVTRDIKYVTPIVDSLTEEGAKKSRPCSKGTLTVVCSGTVGIPSILAVDACIHDGFLGLINLSGNINRDYLYHFFKTQQSKLNQSATHGGVFTNLTSDIVRNFVLPAPPFEEQQLISQVLSDIDTLITSLEKLIAKKRAIKTATMQQLLTGKKRLPEFERHPNGEPKGYKQTELGVIPEDWETPRLKEFCTLINGRGFKPHEWETEGLPIIRIQNLNGSEEFNYYSGHYDPKIFVKNNQLLFAWSGSRGTSFGPHVWKGGDALLNYHTWKLVVDETKVKETFFYFTLKVLTKEIEESAHGASALVHTQKGEMEQFAIPLPPSAKEQEAIAEVLSNIETDLNSLQTRLTKTHQLKQGMMQELLTGRTRLI</sequence>
<evidence type="ECO:0000256" key="3">
    <source>
        <dbReference type="ARBA" id="ARBA00023125"/>
    </source>
</evidence>
<gene>
    <name evidence="5" type="ORF">GZ78_13365</name>
</gene>
<dbReference type="PANTHER" id="PTHR30408:SF12">
    <property type="entry name" value="TYPE I RESTRICTION ENZYME MJAVIII SPECIFICITY SUBUNIT"/>
    <property type="match status" value="1"/>
</dbReference>
<feature type="domain" description="Type I restriction modification DNA specificity" evidence="4">
    <location>
        <begin position="23"/>
        <end position="196"/>
    </location>
</feature>
<dbReference type="AlphaFoldDB" id="A0A081NJ48"/>
<keyword evidence="3" id="KW-0238">DNA-binding</keyword>
<dbReference type="Gene3D" id="3.90.220.20">
    <property type="entry name" value="DNA methylase specificity domains"/>
    <property type="match status" value="2"/>
</dbReference>
<keyword evidence="6" id="KW-1185">Reference proteome</keyword>
<comment type="caution">
    <text evidence="5">The sequence shown here is derived from an EMBL/GenBank/DDBJ whole genome shotgun (WGS) entry which is preliminary data.</text>
</comment>
<dbReference type="EMBL" id="JOKH01000002">
    <property type="protein sequence ID" value="KEQ18471.1"/>
    <property type="molecule type" value="Genomic_DNA"/>
</dbReference>
<keyword evidence="2" id="KW-0680">Restriction system</keyword>
<organism evidence="5 6">
    <name type="scientific">Endozoicomonas numazuensis</name>
    <dbReference type="NCBI Taxonomy" id="1137799"/>
    <lineage>
        <taxon>Bacteria</taxon>
        <taxon>Pseudomonadati</taxon>
        <taxon>Pseudomonadota</taxon>
        <taxon>Gammaproteobacteria</taxon>
        <taxon>Oceanospirillales</taxon>
        <taxon>Endozoicomonadaceae</taxon>
        <taxon>Endozoicomonas</taxon>
    </lineage>
</organism>
<evidence type="ECO:0000259" key="4">
    <source>
        <dbReference type="Pfam" id="PF01420"/>
    </source>
</evidence>
<dbReference type="PANTHER" id="PTHR30408">
    <property type="entry name" value="TYPE-1 RESTRICTION ENZYME ECOKI SPECIFICITY PROTEIN"/>
    <property type="match status" value="1"/>
</dbReference>
<dbReference type="InterPro" id="IPR052021">
    <property type="entry name" value="Type-I_RS_S_subunit"/>
</dbReference>
<dbReference type="GO" id="GO:0003677">
    <property type="term" value="F:DNA binding"/>
    <property type="evidence" value="ECO:0007669"/>
    <property type="project" value="UniProtKB-KW"/>
</dbReference>
<dbReference type="Gene3D" id="1.10.287.1120">
    <property type="entry name" value="Bipartite methylase S protein"/>
    <property type="match status" value="1"/>
</dbReference>
<dbReference type="CDD" id="cd17283">
    <property type="entry name" value="RMtype1_S_Hpy180ORF7835P_TRD2-CR2_like"/>
    <property type="match status" value="1"/>
</dbReference>
<feature type="domain" description="Type I restriction modification DNA specificity" evidence="4">
    <location>
        <begin position="240"/>
        <end position="407"/>
    </location>
</feature>
<accession>A0A081NJ48</accession>
<evidence type="ECO:0000256" key="2">
    <source>
        <dbReference type="ARBA" id="ARBA00022747"/>
    </source>
</evidence>
<name>A0A081NJ48_9GAMM</name>
<dbReference type="InterPro" id="IPR044946">
    <property type="entry name" value="Restrct_endonuc_typeI_TRD_sf"/>
</dbReference>
<reference evidence="5 6" key="1">
    <citation type="submission" date="2014-06" db="EMBL/GenBank/DDBJ databases">
        <title>Whole Genome Sequences of Three Symbiotic Endozoicomonas Bacteria.</title>
        <authorList>
            <person name="Neave M.J."/>
            <person name="Apprill A."/>
            <person name="Voolstra C.R."/>
        </authorList>
    </citation>
    <scope>NUCLEOTIDE SEQUENCE [LARGE SCALE GENOMIC DNA]</scope>
    <source>
        <strain evidence="5 6">DSM 25634</strain>
    </source>
</reference>
<dbReference type="GO" id="GO:0009307">
    <property type="term" value="P:DNA restriction-modification system"/>
    <property type="evidence" value="ECO:0007669"/>
    <property type="project" value="UniProtKB-KW"/>
</dbReference>
<dbReference type="InterPro" id="IPR000055">
    <property type="entry name" value="Restrct_endonuc_typeI_TRD"/>
</dbReference>
<dbReference type="REBASE" id="93813">
    <property type="entry name" value="S.Enu25634ORF13370P"/>
</dbReference>
<comment type="similarity">
    <text evidence="1">Belongs to the type-I restriction system S methylase family.</text>
</comment>
<dbReference type="STRING" id="1137799.GZ78_13365"/>
<evidence type="ECO:0000313" key="5">
    <source>
        <dbReference type="EMBL" id="KEQ18471.1"/>
    </source>
</evidence>
<evidence type="ECO:0000313" key="6">
    <source>
        <dbReference type="Proteomes" id="UP000028073"/>
    </source>
</evidence>
<dbReference type="Pfam" id="PF01420">
    <property type="entry name" value="Methylase_S"/>
    <property type="match status" value="2"/>
</dbReference>
<proteinExistence type="inferred from homology"/>
<dbReference type="eggNOG" id="COG0732">
    <property type="taxonomic scope" value="Bacteria"/>
</dbReference>
<evidence type="ECO:0000256" key="1">
    <source>
        <dbReference type="ARBA" id="ARBA00010923"/>
    </source>
</evidence>
<dbReference type="SUPFAM" id="SSF116734">
    <property type="entry name" value="DNA methylase specificity domain"/>
    <property type="match status" value="2"/>
</dbReference>
<protein>
    <recommendedName>
        <fullName evidence="4">Type I restriction modification DNA specificity domain-containing protein</fullName>
    </recommendedName>
</protein>
<dbReference type="Proteomes" id="UP000028073">
    <property type="component" value="Unassembled WGS sequence"/>
</dbReference>
<dbReference type="CDD" id="cd17254">
    <property type="entry name" value="RMtype1_S_FclI-TRD1-CR1_like"/>
    <property type="match status" value="1"/>
</dbReference>